<keyword evidence="4" id="KW-1133">Transmembrane helix</keyword>
<keyword evidence="2 4" id="KW-0472">Membrane</keyword>
<dbReference type="AlphaFoldDB" id="A0A316TN58"/>
<feature type="compositionally biased region" description="Basic and acidic residues" evidence="3">
    <location>
        <begin position="65"/>
        <end position="75"/>
    </location>
</feature>
<keyword evidence="6" id="KW-1185">Reference proteome</keyword>
<evidence type="ECO:0000256" key="2">
    <source>
        <dbReference type="ARBA" id="ARBA00023136"/>
    </source>
</evidence>
<dbReference type="EMBL" id="QGDD01000002">
    <property type="protein sequence ID" value="PWN03702.1"/>
    <property type="molecule type" value="Genomic_DNA"/>
</dbReference>
<feature type="region of interest" description="Disordered" evidence="3">
    <location>
        <begin position="65"/>
        <end position="91"/>
    </location>
</feature>
<protein>
    <recommendedName>
        <fullName evidence="7">Mce-associated membrane protein</fullName>
    </recommendedName>
</protein>
<name>A0A316TN58_9ACTN</name>
<reference evidence="5 6" key="1">
    <citation type="submission" date="2018-05" db="EMBL/GenBank/DDBJ databases">
        <title>Nocardioides silvaticus genome.</title>
        <authorList>
            <person name="Li C."/>
            <person name="Wang G."/>
        </authorList>
    </citation>
    <scope>NUCLEOTIDE SEQUENCE [LARGE SCALE GENOMIC DNA]</scope>
    <source>
        <strain evidence="5 6">CCTCC AB 2018079</strain>
    </source>
</reference>
<evidence type="ECO:0000256" key="1">
    <source>
        <dbReference type="ARBA" id="ARBA00004370"/>
    </source>
</evidence>
<accession>A0A316TN58</accession>
<evidence type="ECO:0008006" key="7">
    <source>
        <dbReference type="Google" id="ProtNLM"/>
    </source>
</evidence>
<proteinExistence type="predicted"/>
<dbReference type="GO" id="GO:0016020">
    <property type="term" value="C:membrane"/>
    <property type="evidence" value="ECO:0007669"/>
    <property type="project" value="UniProtKB-SubCell"/>
</dbReference>
<keyword evidence="4" id="KW-0812">Transmembrane</keyword>
<feature type="transmembrane region" description="Helical" evidence="4">
    <location>
        <begin position="15"/>
        <end position="36"/>
    </location>
</feature>
<evidence type="ECO:0000313" key="5">
    <source>
        <dbReference type="EMBL" id="PWN03702.1"/>
    </source>
</evidence>
<comment type="subcellular location">
    <subcellularLocation>
        <location evidence="1">Membrane</location>
    </subcellularLocation>
</comment>
<evidence type="ECO:0000256" key="3">
    <source>
        <dbReference type="SAM" id="MobiDB-lite"/>
    </source>
</evidence>
<dbReference type="RefSeq" id="WP_109692791.1">
    <property type="nucleotide sequence ID" value="NZ_QGDD01000002.1"/>
</dbReference>
<dbReference type="PANTHER" id="PTHR37042:SF4">
    <property type="entry name" value="OUTER MEMBRANE PROTEIN RV1973"/>
    <property type="match status" value="1"/>
</dbReference>
<dbReference type="Proteomes" id="UP000245507">
    <property type="component" value="Unassembled WGS sequence"/>
</dbReference>
<gene>
    <name evidence="5" type="ORF">DJ010_06365</name>
</gene>
<evidence type="ECO:0000313" key="6">
    <source>
        <dbReference type="Proteomes" id="UP000245507"/>
    </source>
</evidence>
<sequence length="218" mass="22954">MGSPGKQGSSNGSGLNTALVVAAVVLVLAAAALAWLMNRTYDNRADAVGDGGVWSVISIERADASAEARSGRAGEDVGGGTVQAMDPAPKAEQERTAAQIEAATAMADAFLNLQYDEIETDIEEVKSLATGAFLRQYTKASEDLAKLTRRAQATQTGEVDWAGLVAGDDDSATVIVATSGTVANKLTEFEPVARTYRLQLEIDLVDGQWLTSDLQYVR</sequence>
<comment type="caution">
    <text evidence="5">The sequence shown here is derived from an EMBL/GenBank/DDBJ whole genome shotgun (WGS) entry which is preliminary data.</text>
</comment>
<evidence type="ECO:0000256" key="4">
    <source>
        <dbReference type="SAM" id="Phobius"/>
    </source>
</evidence>
<dbReference type="PANTHER" id="PTHR37042">
    <property type="entry name" value="OUTER MEMBRANE PROTEIN RV1973"/>
    <property type="match status" value="1"/>
</dbReference>
<dbReference type="OrthoDB" id="3395172at2"/>
<organism evidence="5 6">
    <name type="scientific">Nocardioides silvaticus</name>
    <dbReference type="NCBI Taxonomy" id="2201891"/>
    <lineage>
        <taxon>Bacteria</taxon>
        <taxon>Bacillati</taxon>
        <taxon>Actinomycetota</taxon>
        <taxon>Actinomycetes</taxon>
        <taxon>Propionibacteriales</taxon>
        <taxon>Nocardioidaceae</taxon>
        <taxon>Nocardioides</taxon>
    </lineage>
</organism>